<dbReference type="InterPro" id="IPR005625">
    <property type="entry name" value="PepSY-ass_TM"/>
</dbReference>
<evidence type="ECO:0000313" key="2">
    <source>
        <dbReference type="EMBL" id="AQY21765.1"/>
    </source>
</evidence>
<evidence type="ECO:0008006" key="4">
    <source>
        <dbReference type="Google" id="ProtNLM"/>
    </source>
</evidence>
<dbReference type="RefSeq" id="WP_079207023.1">
    <property type="nucleotide sequence ID" value="NZ_CP011859.1"/>
</dbReference>
<keyword evidence="1" id="KW-0812">Transmembrane</keyword>
<dbReference type="Pfam" id="PF03929">
    <property type="entry name" value="PepSY_TM"/>
    <property type="match status" value="1"/>
</dbReference>
<name>A0A1S7DRQ6_RIEAN</name>
<dbReference type="PANTHER" id="PTHR34219">
    <property type="entry name" value="IRON-REGULATED INNER MEMBRANE PROTEIN-RELATED"/>
    <property type="match status" value="1"/>
</dbReference>
<feature type="transmembrane region" description="Helical" evidence="1">
    <location>
        <begin position="158"/>
        <end position="182"/>
    </location>
</feature>
<dbReference type="EMBL" id="CP011859">
    <property type="protein sequence ID" value="AQY21765.1"/>
    <property type="molecule type" value="Genomic_DNA"/>
</dbReference>
<keyword evidence="1" id="KW-0472">Membrane</keyword>
<protein>
    <recommendedName>
        <fullName evidence="4">PepSY domain-containing protein</fullName>
    </recommendedName>
</protein>
<gene>
    <name evidence="2" type="ORF">AB406_0808</name>
</gene>
<feature type="transmembrane region" description="Helical" evidence="1">
    <location>
        <begin position="366"/>
        <end position="387"/>
    </location>
</feature>
<feature type="transmembrane region" description="Helical" evidence="1">
    <location>
        <begin position="214"/>
        <end position="245"/>
    </location>
</feature>
<keyword evidence="1" id="KW-1133">Transmembrane helix</keyword>
<dbReference type="AlphaFoldDB" id="A0A1S7DRQ6"/>
<feature type="transmembrane region" description="Helical" evidence="1">
    <location>
        <begin position="16"/>
        <end position="40"/>
    </location>
</feature>
<dbReference type="Proteomes" id="UP000189883">
    <property type="component" value="Chromosome"/>
</dbReference>
<organism evidence="2 3">
    <name type="scientific">Riemerella anatipestifer</name>
    <name type="common">Moraxella anatipestifer</name>
    <dbReference type="NCBI Taxonomy" id="34085"/>
    <lineage>
        <taxon>Bacteria</taxon>
        <taxon>Pseudomonadati</taxon>
        <taxon>Bacteroidota</taxon>
        <taxon>Flavobacteriia</taxon>
        <taxon>Flavobacteriales</taxon>
        <taxon>Weeksellaceae</taxon>
        <taxon>Riemerella</taxon>
    </lineage>
</organism>
<evidence type="ECO:0000256" key="1">
    <source>
        <dbReference type="SAM" id="Phobius"/>
    </source>
</evidence>
<accession>A0A1S7DRQ6</accession>
<evidence type="ECO:0000313" key="3">
    <source>
        <dbReference type="Proteomes" id="UP000189883"/>
    </source>
</evidence>
<reference evidence="2 3" key="1">
    <citation type="submission" date="2015-06" db="EMBL/GenBank/DDBJ databases">
        <title>R. anatipestifer strain HXb2 is the most virulent strain so far, and the genome sequence would help us uncover the pathogenesis.</title>
        <authorList>
            <person name="Hu Q."/>
            <person name="Qi J."/>
            <person name="Bo H."/>
            <person name="Liu G."/>
            <person name="Tao M."/>
            <person name="Ding Y."/>
            <person name="Xue Y."/>
        </authorList>
    </citation>
    <scope>NUCLEOTIDE SEQUENCE [LARGE SCALE GENOMIC DNA]</scope>
    <source>
        <strain evidence="2 3">HXb2</strain>
    </source>
</reference>
<proteinExistence type="predicted"/>
<sequence>MKKASKNTFKKIIGKLHLWLGLSVGIVVFIVSITGAVYVFKDEIENLLRKEVIYHNEKDIEHKTTLSLSVLGQRVNEQTKEPYPIHWAEIPLDKTKSYKFNYYEKNPKAWHYFDELVVYKTAYVNPFTGEVLKVYDEKYSFFNIVKFIHWSFLLKSDWGTYVVGVPVLIFIFMLISGIILWWPKNKKGRKQRIWFQWKNIKSWRRKNYDLHSILGFYSSLVAFIIAVTGVFYSFFFVQALIYVVFSGGETEYPYFAEYKTVAPKEMRNEHTLDKMAQQVEALFPNAYVYSLDFGHEHMDDHEHPNFSVFVKELSYSYHKNHSVIFDENSGELLKVHRHSDKNLGEKAIAANYDIHTGAIFGIWTKILAFVVSLICASLPITGFLVWWGRNKKKSAKQNTN</sequence>